<reference evidence="2 3" key="1">
    <citation type="journal article" date="2017" name="Mol. Ecol.">
        <title>Comparative and population genomic landscape of Phellinus noxius: A hypervariable fungus causing root rot in trees.</title>
        <authorList>
            <person name="Chung C.L."/>
            <person name="Lee T.J."/>
            <person name="Akiba M."/>
            <person name="Lee H.H."/>
            <person name="Kuo T.H."/>
            <person name="Liu D."/>
            <person name="Ke H.M."/>
            <person name="Yokoi T."/>
            <person name="Roa M.B."/>
            <person name="Lu M.J."/>
            <person name="Chang Y.Y."/>
            <person name="Ann P.J."/>
            <person name="Tsai J.N."/>
            <person name="Chen C.Y."/>
            <person name="Tzean S.S."/>
            <person name="Ota Y."/>
            <person name="Hattori T."/>
            <person name="Sahashi N."/>
            <person name="Liou R.F."/>
            <person name="Kikuchi T."/>
            <person name="Tsai I.J."/>
        </authorList>
    </citation>
    <scope>NUCLEOTIDE SEQUENCE [LARGE SCALE GENOMIC DNA]</scope>
    <source>
        <strain evidence="2 3">FFPRI411160</strain>
    </source>
</reference>
<feature type="compositionally biased region" description="Basic and acidic residues" evidence="1">
    <location>
        <begin position="173"/>
        <end position="185"/>
    </location>
</feature>
<evidence type="ECO:0000313" key="2">
    <source>
        <dbReference type="EMBL" id="PAV24025.1"/>
    </source>
</evidence>
<dbReference type="AlphaFoldDB" id="A0A286UX33"/>
<organism evidence="2 3">
    <name type="scientific">Pyrrhoderma noxium</name>
    <dbReference type="NCBI Taxonomy" id="2282107"/>
    <lineage>
        <taxon>Eukaryota</taxon>
        <taxon>Fungi</taxon>
        <taxon>Dikarya</taxon>
        <taxon>Basidiomycota</taxon>
        <taxon>Agaricomycotina</taxon>
        <taxon>Agaricomycetes</taxon>
        <taxon>Hymenochaetales</taxon>
        <taxon>Hymenochaetaceae</taxon>
        <taxon>Pyrrhoderma</taxon>
    </lineage>
</organism>
<feature type="compositionally biased region" description="Basic and acidic residues" evidence="1">
    <location>
        <begin position="260"/>
        <end position="324"/>
    </location>
</feature>
<feature type="region of interest" description="Disordered" evidence="1">
    <location>
        <begin position="246"/>
        <end position="325"/>
    </location>
</feature>
<protein>
    <submittedName>
        <fullName evidence="2">Uncharacterized protein</fullName>
    </submittedName>
</protein>
<evidence type="ECO:0000313" key="3">
    <source>
        <dbReference type="Proteomes" id="UP000217199"/>
    </source>
</evidence>
<feature type="region of interest" description="Disordered" evidence="1">
    <location>
        <begin position="117"/>
        <end position="218"/>
    </location>
</feature>
<sequence>MLLLGLLETQTEKQKKNMYWLFSDLCETISYICFKLHLCSLILAKERIREFQWPSKKGRAKKWKKELKDATDSKIRQVSKEELKMLELAKTRKAEMLQRLQEAAGAEDEQTFFKMFGLSKDDPPRKQEKEENERKKKKQGGSDQDNTMETKEDVEMTKEAKIPPKNEVSSQKSPEEGLNKRKRENEEDLEDLNSFDPNALETLDGGEASRGTQKEDLVLVRVKRRDLIERWEKLLRIDPAEKERMLKLGDQWVRRVRPVGKGEKKKEKGKGKDQGREKARDKGKDKGRDKNRKGGKDESERKRDGNDGAKEIRKEKEKRSEKGKIRVYCAKEAWNDYIVHRARLKTFNLDAIPNLMLDTAARDDPSHNPSSNTNTPPHYTA</sequence>
<evidence type="ECO:0000256" key="1">
    <source>
        <dbReference type="SAM" id="MobiDB-lite"/>
    </source>
</evidence>
<dbReference type="Proteomes" id="UP000217199">
    <property type="component" value="Unassembled WGS sequence"/>
</dbReference>
<feature type="compositionally biased region" description="Basic and acidic residues" evidence="1">
    <location>
        <begin position="119"/>
        <end position="134"/>
    </location>
</feature>
<dbReference type="InParanoid" id="A0A286UX33"/>
<dbReference type="EMBL" id="NBII01000001">
    <property type="protein sequence ID" value="PAV24025.1"/>
    <property type="molecule type" value="Genomic_DNA"/>
</dbReference>
<keyword evidence="3" id="KW-1185">Reference proteome</keyword>
<name>A0A286UX33_9AGAM</name>
<gene>
    <name evidence="2" type="ORF">PNOK_0109300</name>
</gene>
<accession>A0A286UX33</accession>
<feature type="region of interest" description="Disordered" evidence="1">
    <location>
        <begin position="359"/>
        <end position="381"/>
    </location>
</feature>
<proteinExistence type="predicted"/>
<comment type="caution">
    <text evidence="2">The sequence shown here is derived from an EMBL/GenBank/DDBJ whole genome shotgun (WGS) entry which is preliminary data.</text>
</comment>
<feature type="compositionally biased region" description="Basic and acidic residues" evidence="1">
    <location>
        <begin position="148"/>
        <end position="164"/>
    </location>
</feature>
<feature type="compositionally biased region" description="Polar residues" evidence="1">
    <location>
        <begin position="367"/>
        <end position="381"/>
    </location>
</feature>